<evidence type="ECO:0000313" key="2">
    <source>
        <dbReference type="Proteomes" id="UP000790709"/>
    </source>
</evidence>
<proteinExistence type="predicted"/>
<comment type="caution">
    <text evidence="1">The sequence shown here is derived from an EMBL/GenBank/DDBJ whole genome shotgun (WGS) entry which is preliminary data.</text>
</comment>
<name>A0ACB8BAG0_9AGAM</name>
<evidence type="ECO:0000313" key="1">
    <source>
        <dbReference type="EMBL" id="KAH7922785.1"/>
    </source>
</evidence>
<accession>A0ACB8BAG0</accession>
<protein>
    <submittedName>
        <fullName evidence="1">Uncharacterized protein</fullName>
    </submittedName>
</protein>
<sequence>MSFLASILSTVFLLLQFGHSIHIKKIRPFSLSGFRYTHNSSLLISASHVQLTFHFPRPSNPRWATFQAFDYEYKDSIHHVSLRKVTATLWLLPLYFKFTGGSWVSVELGDFRLRVFKSSVTPDWVQRMRRNLVATILTGDILRVDDFVVKLALTPLTGAPDGYDGDVEMPEQESKEDVDEIRISVLVDYFQTKNWQDRMYTFENIQAQFRRSWVGDRGSYVMIAEGSRWTKVQALLQRDDAVSSRWWRSLLYSIISLPFDIVNIYKDPMSTVDLHIPRLDVTFDDFRIRDAELLRQSTMLFIERVKTSGVDVSSIFFDALAASIFS</sequence>
<keyword evidence="2" id="KW-1185">Reference proteome</keyword>
<reference evidence="1" key="1">
    <citation type="journal article" date="2021" name="New Phytol.">
        <title>Evolutionary innovations through gain and loss of genes in the ectomycorrhizal Boletales.</title>
        <authorList>
            <person name="Wu G."/>
            <person name="Miyauchi S."/>
            <person name="Morin E."/>
            <person name="Kuo A."/>
            <person name="Drula E."/>
            <person name="Varga T."/>
            <person name="Kohler A."/>
            <person name="Feng B."/>
            <person name="Cao Y."/>
            <person name="Lipzen A."/>
            <person name="Daum C."/>
            <person name="Hundley H."/>
            <person name="Pangilinan J."/>
            <person name="Johnson J."/>
            <person name="Barry K."/>
            <person name="LaButti K."/>
            <person name="Ng V."/>
            <person name="Ahrendt S."/>
            <person name="Min B."/>
            <person name="Choi I.G."/>
            <person name="Park H."/>
            <person name="Plett J.M."/>
            <person name="Magnuson J."/>
            <person name="Spatafora J.W."/>
            <person name="Nagy L.G."/>
            <person name="Henrissat B."/>
            <person name="Grigoriev I.V."/>
            <person name="Yang Z.L."/>
            <person name="Xu J."/>
            <person name="Martin F.M."/>
        </authorList>
    </citation>
    <scope>NUCLEOTIDE SEQUENCE</scope>
    <source>
        <strain evidence="1">KUC20120723A-06</strain>
    </source>
</reference>
<dbReference type="Proteomes" id="UP000790709">
    <property type="component" value="Unassembled WGS sequence"/>
</dbReference>
<gene>
    <name evidence="1" type="ORF">BV22DRAFT_1106424</name>
</gene>
<dbReference type="EMBL" id="MU266472">
    <property type="protein sequence ID" value="KAH7922785.1"/>
    <property type="molecule type" value="Genomic_DNA"/>
</dbReference>
<organism evidence="1 2">
    <name type="scientific">Leucogyrophana mollusca</name>
    <dbReference type="NCBI Taxonomy" id="85980"/>
    <lineage>
        <taxon>Eukaryota</taxon>
        <taxon>Fungi</taxon>
        <taxon>Dikarya</taxon>
        <taxon>Basidiomycota</taxon>
        <taxon>Agaricomycotina</taxon>
        <taxon>Agaricomycetes</taxon>
        <taxon>Agaricomycetidae</taxon>
        <taxon>Boletales</taxon>
        <taxon>Boletales incertae sedis</taxon>
        <taxon>Leucogyrophana</taxon>
    </lineage>
</organism>